<accession>A0AAN6Y888</accession>
<dbReference type="GO" id="GO:0016491">
    <property type="term" value="F:oxidoreductase activity"/>
    <property type="evidence" value="ECO:0007669"/>
    <property type="project" value="InterPro"/>
</dbReference>
<dbReference type="GO" id="GO:0010181">
    <property type="term" value="F:FMN binding"/>
    <property type="evidence" value="ECO:0007669"/>
    <property type="project" value="TreeGrafter"/>
</dbReference>
<evidence type="ECO:0000313" key="3">
    <source>
        <dbReference type="Proteomes" id="UP001301769"/>
    </source>
</evidence>
<dbReference type="PANTHER" id="PTHR30543">
    <property type="entry name" value="CHROMATE REDUCTASE"/>
    <property type="match status" value="1"/>
</dbReference>
<dbReference type="Proteomes" id="UP001301769">
    <property type="component" value="Unassembled WGS sequence"/>
</dbReference>
<organism evidence="2 3">
    <name type="scientific">Rhypophila decipiens</name>
    <dbReference type="NCBI Taxonomy" id="261697"/>
    <lineage>
        <taxon>Eukaryota</taxon>
        <taxon>Fungi</taxon>
        <taxon>Dikarya</taxon>
        <taxon>Ascomycota</taxon>
        <taxon>Pezizomycotina</taxon>
        <taxon>Sordariomycetes</taxon>
        <taxon>Sordariomycetidae</taxon>
        <taxon>Sordariales</taxon>
        <taxon>Naviculisporaceae</taxon>
        <taxon>Rhypophila</taxon>
    </lineage>
</organism>
<name>A0AAN6Y888_9PEZI</name>
<comment type="caution">
    <text evidence="2">The sequence shown here is derived from an EMBL/GenBank/DDBJ whole genome shotgun (WGS) entry which is preliminary data.</text>
</comment>
<dbReference type="InterPro" id="IPR005025">
    <property type="entry name" value="FMN_Rdtase-like_dom"/>
</dbReference>
<dbReference type="EMBL" id="MU858114">
    <property type="protein sequence ID" value="KAK4213151.1"/>
    <property type="molecule type" value="Genomic_DNA"/>
</dbReference>
<keyword evidence="3" id="KW-1185">Reference proteome</keyword>
<dbReference type="Gene3D" id="3.40.50.360">
    <property type="match status" value="1"/>
</dbReference>
<dbReference type="InterPro" id="IPR050712">
    <property type="entry name" value="NAD(P)H-dep_reductase"/>
</dbReference>
<evidence type="ECO:0000313" key="2">
    <source>
        <dbReference type="EMBL" id="KAK4213151.1"/>
    </source>
</evidence>
<protein>
    <submittedName>
        <fullName evidence="2">NAD(P)H-dependent FMN reductase LOT6</fullName>
    </submittedName>
</protein>
<dbReference type="PANTHER" id="PTHR30543:SF21">
    <property type="entry name" value="NAD(P)H-DEPENDENT FMN REDUCTASE LOT6"/>
    <property type="match status" value="1"/>
</dbReference>
<reference evidence="2" key="1">
    <citation type="journal article" date="2023" name="Mol. Phylogenet. Evol.">
        <title>Genome-scale phylogeny and comparative genomics of the fungal order Sordariales.</title>
        <authorList>
            <person name="Hensen N."/>
            <person name="Bonometti L."/>
            <person name="Westerberg I."/>
            <person name="Brannstrom I.O."/>
            <person name="Guillou S."/>
            <person name="Cros-Aarteil S."/>
            <person name="Calhoun S."/>
            <person name="Haridas S."/>
            <person name="Kuo A."/>
            <person name="Mondo S."/>
            <person name="Pangilinan J."/>
            <person name="Riley R."/>
            <person name="LaButti K."/>
            <person name="Andreopoulos B."/>
            <person name="Lipzen A."/>
            <person name="Chen C."/>
            <person name="Yan M."/>
            <person name="Daum C."/>
            <person name="Ng V."/>
            <person name="Clum A."/>
            <person name="Steindorff A."/>
            <person name="Ohm R.A."/>
            <person name="Martin F."/>
            <person name="Silar P."/>
            <person name="Natvig D.O."/>
            <person name="Lalanne C."/>
            <person name="Gautier V."/>
            <person name="Ament-Velasquez S.L."/>
            <person name="Kruys A."/>
            <person name="Hutchinson M.I."/>
            <person name="Powell A.J."/>
            <person name="Barry K."/>
            <person name="Miller A.N."/>
            <person name="Grigoriev I.V."/>
            <person name="Debuchy R."/>
            <person name="Gladieux P."/>
            <person name="Hiltunen Thoren M."/>
            <person name="Johannesson H."/>
        </authorList>
    </citation>
    <scope>NUCLEOTIDE SEQUENCE</scope>
    <source>
        <strain evidence="2">PSN293</strain>
    </source>
</reference>
<feature type="domain" description="NADPH-dependent FMN reductase-like" evidence="1">
    <location>
        <begin position="74"/>
        <end position="191"/>
    </location>
</feature>
<gene>
    <name evidence="2" type="ORF">QBC37DRAFT_423615</name>
</gene>
<dbReference type="Pfam" id="PF03358">
    <property type="entry name" value="FMN_red"/>
    <property type="match status" value="1"/>
</dbReference>
<dbReference type="AlphaFoldDB" id="A0AAN6Y888"/>
<dbReference type="GO" id="GO:0005829">
    <property type="term" value="C:cytosol"/>
    <property type="evidence" value="ECO:0007669"/>
    <property type="project" value="TreeGrafter"/>
</dbReference>
<reference evidence="2" key="2">
    <citation type="submission" date="2023-05" db="EMBL/GenBank/DDBJ databases">
        <authorList>
            <consortium name="Lawrence Berkeley National Laboratory"/>
            <person name="Steindorff A."/>
            <person name="Hensen N."/>
            <person name="Bonometti L."/>
            <person name="Westerberg I."/>
            <person name="Brannstrom I.O."/>
            <person name="Guillou S."/>
            <person name="Cros-Aarteil S."/>
            <person name="Calhoun S."/>
            <person name="Haridas S."/>
            <person name="Kuo A."/>
            <person name="Mondo S."/>
            <person name="Pangilinan J."/>
            <person name="Riley R."/>
            <person name="Labutti K."/>
            <person name="Andreopoulos B."/>
            <person name="Lipzen A."/>
            <person name="Chen C."/>
            <person name="Yanf M."/>
            <person name="Daum C."/>
            <person name="Ng V."/>
            <person name="Clum A."/>
            <person name="Ohm R."/>
            <person name="Martin F."/>
            <person name="Silar P."/>
            <person name="Natvig D."/>
            <person name="Lalanne C."/>
            <person name="Gautier V."/>
            <person name="Ament-Velasquez S.L."/>
            <person name="Kruys A."/>
            <person name="Hutchinson M.I."/>
            <person name="Powell A.J."/>
            <person name="Barry K."/>
            <person name="Miller A.N."/>
            <person name="Grigoriev I.V."/>
            <person name="Debuchy R."/>
            <person name="Gladieux P."/>
            <person name="Thoren M.H."/>
            <person name="Johannesson H."/>
        </authorList>
    </citation>
    <scope>NUCLEOTIDE SEQUENCE</scope>
    <source>
        <strain evidence="2">PSN293</strain>
    </source>
</reference>
<proteinExistence type="predicted"/>
<dbReference type="SUPFAM" id="SSF52218">
    <property type="entry name" value="Flavoproteins"/>
    <property type="match status" value="1"/>
</dbReference>
<evidence type="ECO:0000259" key="1">
    <source>
        <dbReference type="Pfam" id="PF03358"/>
    </source>
</evidence>
<sequence>MAVSTSPESKAAPKSIALITMSTRTPRVGPSVASFIHSILSATPQVLSPESATVQAVSSQVNSTTTAASTSPSSITLKELDLASFPLPVYNEPFIVPAMLGAPGGPTQFTNPVAVSWSNEIKSHDGYVLVCPEYNYSASGGTKNAIDYLKNEWNGKPVMIVTYGVKGGNLAGEHLRGILTGMGLKVVQEKVELPFSSENKTELGYGADALGATLQGALGECTRKEWLERKGEVEKAWESFVGLVFEETDGEKKE</sequence>
<dbReference type="InterPro" id="IPR029039">
    <property type="entry name" value="Flavoprotein-like_sf"/>
</dbReference>